<name>A0A3D9DY39_9GAMM</name>
<dbReference type="EMBL" id="QRDJ01000007">
    <property type="protein sequence ID" value="REC95194.1"/>
    <property type="molecule type" value="Genomic_DNA"/>
</dbReference>
<sequence length="295" mass="32423">MTTSTRYQWLAVPALLLALTACDQTGDDQTVDDQNATQDNVSSTASTTDTQDQQDGLSPTFVNRTITAPDCEGDDCASIEIHMIEFDNAPELSRQLEQRLVRMGNPVSDSGIDEDNLPSTVDTYAEGFFDQSARANEDTDNSSHYYASLEAEEVSRHDDLLILELKSHVMTGGAHGMPGTDYMVIDETTRQVVTLDDMLEEGQKPAFEAALKDAWQDWQENSEVGQTLDPINWPFSPSDNAAPLEDAMAVTYNVYDLGPYAIGQPTLTIPYSELEGVLKPRFVPESPATDAPESR</sequence>
<evidence type="ECO:0000256" key="1">
    <source>
        <dbReference type="SAM" id="MobiDB-lite"/>
    </source>
</evidence>
<organism evidence="4 5">
    <name type="scientific">Kushneria indalinina DSM 14324</name>
    <dbReference type="NCBI Taxonomy" id="1122140"/>
    <lineage>
        <taxon>Bacteria</taxon>
        <taxon>Pseudomonadati</taxon>
        <taxon>Pseudomonadota</taxon>
        <taxon>Gammaproteobacteria</taxon>
        <taxon>Oceanospirillales</taxon>
        <taxon>Halomonadaceae</taxon>
        <taxon>Kushneria</taxon>
    </lineage>
</organism>
<dbReference type="RefSeq" id="WP_115854260.1">
    <property type="nucleotide sequence ID" value="NZ_QRDJ01000007.1"/>
</dbReference>
<evidence type="ECO:0000313" key="4">
    <source>
        <dbReference type="EMBL" id="REC95194.1"/>
    </source>
</evidence>
<reference evidence="4 5" key="1">
    <citation type="submission" date="2018-07" db="EMBL/GenBank/DDBJ databases">
        <title>Genomic Encyclopedia of Type Strains, Phase IV (KMG-IV): sequencing the most valuable type-strain genomes for metagenomic binning, comparative biology and taxonomic classification.</title>
        <authorList>
            <person name="Goeker M."/>
        </authorList>
    </citation>
    <scope>NUCLEOTIDE SEQUENCE [LARGE SCALE GENOMIC DNA]</scope>
    <source>
        <strain evidence="4 5">DSM 14324</strain>
    </source>
</reference>
<feature type="compositionally biased region" description="Low complexity" evidence="1">
    <location>
        <begin position="42"/>
        <end position="55"/>
    </location>
</feature>
<evidence type="ECO:0000259" key="3">
    <source>
        <dbReference type="Pfam" id="PF11738"/>
    </source>
</evidence>
<dbReference type="OrthoDB" id="8610451at2"/>
<dbReference type="AlphaFoldDB" id="A0A3D9DY39"/>
<comment type="caution">
    <text evidence="4">The sequence shown here is derived from an EMBL/GenBank/DDBJ whole genome shotgun (WGS) entry which is preliminary data.</text>
</comment>
<dbReference type="Gene3D" id="3.30.565.40">
    <property type="entry name" value="Fervidobacterium nodosum Rt17-B1 like"/>
    <property type="match status" value="1"/>
</dbReference>
<keyword evidence="5" id="KW-1185">Reference proteome</keyword>
<proteinExistence type="predicted"/>
<gene>
    <name evidence="4" type="ORF">C8D72_2029</name>
</gene>
<feature type="chain" id="PRO_5017716145" evidence="2">
    <location>
        <begin position="24"/>
        <end position="295"/>
    </location>
</feature>
<dbReference type="InterPro" id="IPR021729">
    <property type="entry name" value="DUF3298"/>
</dbReference>
<dbReference type="Pfam" id="PF11738">
    <property type="entry name" value="DUF3298"/>
    <property type="match status" value="1"/>
</dbReference>
<protein>
    <submittedName>
        <fullName evidence="4">Uncharacterized protein DUF3298</fullName>
    </submittedName>
</protein>
<feature type="region of interest" description="Disordered" evidence="1">
    <location>
        <begin position="28"/>
        <end position="64"/>
    </location>
</feature>
<feature type="domain" description="DUF3298" evidence="3">
    <location>
        <begin position="197"/>
        <end position="272"/>
    </location>
</feature>
<dbReference type="Gene3D" id="3.90.640.20">
    <property type="entry name" value="Heat-shock cognate protein, ATPase"/>
    <property type="match status" value="1"/>
</dbReference>
<dbReference type="InterPro" id="IPR037126">
    <property type="entry name" value="PdaC/RsiV-like_sf"/>
</dbReference>
<dbReference type="Proteomes" id="UP000256334">
    <property type="component" value="Unassembled WGS sequence"/>
</dbReference>
<accession>A0A3D9DY39</accession>
<keyword evidence="2" id="KW-0732">Signal</keyword>
<feature type="signal peptide" evidence="2">
    <location>
        <begin position="1"/>
        <end position="23"/>
    </location>
</feature>
<evidence type="ECO:0000313" key="5">
    <source>
        <dbReference type="Proteomes" id="UP000256334"/>
    </source>
</evidence>
<evidence type="ECO:0000256" key="2">
    <source>
        <dbReference type="SAM" id="SignalP"/>
    </source>
</evidence>
<dbReference type="PROSITE" id="PS51257">
    <property type="entry name" value="PROKAR_LIPOPROTEIN"/>
    <property type="match status" value="1"/>
</dbReference>